<keyword evidence="1" id="KW-1133">Transmembrane helix</keyword>
<organism evidence="3 4">
    <name type="scientific">Gemmobacter fulvus</name>
    <dbReference type="NCBI Taxonomy" id="2840474"/>
    <lineage>
        <taxon>Bacteria</taxon>
        <taxon>Pseudomonadati</taxon>
        <taxon>Pseudomonadota</taxon>
        <taxon>Alphaproteobacteria</taxon>
        <taxon>Rhodobacterales</taxon>
        <taxon>Paracoccaceae</taxon>
        <taxon>Gemmobacter</taxon>
    </lineage>
</organism>
<evidence type="ECO:0000313" key="3">
    <source>
        <dbReference type="EMBL" id="QWK91026.1"/>
    </source>
</evidence>
<gene>
    <name evidence="3" type="ORF">KM031_03715</name>
</gene>
<feature type="signal peptide" evidence="2">
    <location>
        <begin position="1"/>
        <end position="24"/>
    </location>
</feature>
<dbReference type="KEGG" id="gfu:KM031_03715"/>
<proteinExistence type="predicted"/>
<keyword evidence="1" id="KW-0812">Transmembrane</keyword>
<name>A0A975S258_9RHOB</name>
<dbReference type="Proteomes" id="UP000679352">
    <property type="component" value="Chromosome"/>
</dbReference>
<reference evidence="3" key="1">
    <citation type="submission" date="2021-06" db="EMBL/GenBank/DDBJ databases">
        <title>Direct submission.</title>
        <authorList>
            <person name="Lee C.-S."/>
            <person name="Jin L."/>
        </authorList>
    </citation>
    <scope>NUCLEOTIDE SEQUENCE</scope>
    <source>
        <strain evidence="3">Con5</strain>
    </source>
</reference>
<dbReference type="EMBL" id="CP076361">
    <property type="protein sequence ID" value="QWK91026.1"/>
    <property type="molecule type" value="Genomic_DNA"/>
</dbReference>
<evidence type="ECO:0000256" key="1">
    <source>
        <dbReference type="SAM" id="Phobius"/>
    </source>
</evidence>
<evidence type="ECO:0000256" key="2">
    <source>
        <dbReference type="SAM" id="SignalP"/>
    </source>
</evidence>
<keyword evidence="2" id="KW-0732">Signal</keyword>
<feature type="transmembrane region" description="Helical" evidence="1">
    <location>
        <begin position="320"/>
        <end position="346"/>
    </location>
</feature>
<dbReference type="AlphaFoldDB" id="A0A975S258"/>
<accession>A0A975S258</accession>
<feature type="chain" id="PRO_5037700328" evidence="2">
    <location>
        <begin position="25"/>
        <end position="354"/>
    </location>
</feature>
<evidence type="ECO:0000313" key="4">
    <source>
        <dbReference type="Proteomes" id="UP000679352"/>
    </source>
</evidence>
<sequence>MLRRLRLLGLMTLLLASLAATWQAAREIHDNPALRPIIARSAAEYRAATDRALAQTATTGHMAGLLSARLAESPRNWLALDALLSVAAERGLPLHPTVIGRIEAARVADTSYLALATECAQCVVDAASCSLNTALICNAPVTLSPVGDVIGLGRQGVNYLTGTEVDDLDLALSAIGLGATALALASGGSSVPLKLGASLLRLSRKMGVMTPALARSLTHMGAAAFDLRALRSGKISDLRHVLRVDAFRPLGAMVQDLATVQTRVGTKGALHLLTHVDDATDARRLARSAEVLGAKTIGRAEVLGKTRLFRLGLRLSDLTLHLFAGLAGLLAAVTALAAGLAQSLALRMARGLLR</sequence>
<keyword evidence="4" id="KW-1185">Reference proteome</keyword>
<keyword evidence="1" id="KW-0472">Membrane</keyword>
<dbReference type="RefSeq" id="WP_215503217.1">
    <property type="nucleotide sequence ID" value="NZ_CP076361.1"/>
</dbReference>
<protein>
    <submittedName>
        <fullName evidence="3">Uncharacterized protein</fullName>
    </submittedName>
</protein>